<evidence type="ECO:0000313" key="2">
    <source>
        <dbReference type="EMBL" id="NFR62118.1"/>
    </source>
</evidence>
<dbReference type="EMBL" id="CP009225">
    <property type="protein sequence ID" value="AKC64197.1"/>
    <property type="molecule type" value="Genomic_DNA"/>
</dbReference>
<organism evidence="2 4">
    <name type="scientific">Clostridium sporogenes</name>
    <dbReference type="NCBI Taxonomy" id="1509"/>
    <lineage>
        <taxon>Bacteria</taxon>
        <taxon>Bacillati</taxon>
        <taxon>Bacillota</taxon>
        <taxon>Clostridia</taxon>
        <taxon>Eubacteriales</taxon>
        <taxon>Clostridiaceae</taxon>
        <taxon>Clostridium</taxon>
    </lineage>
</organism>
<sequence length="103" mass="11900">MSENELKIKVKDLEKHLEILKKAIEDFEPYSSDFVCETRSVFEGFNSDFIDKIDDVVKHLSEDVAKDILKKSNEIYIKTKGAVDSFKEQDKEISKQIKQSKGV</sequence>
<dbReference type="Proteomes" id="UP000033052">
    <property type="component" value="Chromosome"/>
</dbReference>
<dbReference type="RefSeq" id="WP_033061430.1">
    <property type="nucleotide sequence ID" value="NZ_CP009225.1"/>
</dbReference>
<dbReference type="KEGG" id="cld:CLSPO_c35070"/>
<protein>
    <submittedName>
        <fullName evidence="2">Uncharacterized protein</fullName>
    </submittedName>
</protein>
<evidence type="ECO:0000313" key="1">
    <source>
        <dbReference type="EMBL" id="AKC64197.1"/>
    </source>
</evidence>
<reference evidence="2 4" key="3">
    <citation type="submission" date="2019-04" db="EMBL/GenBank/DDBJ databases">
        <title>Genome sequencing of Clostridium botulinum Groups I-IV and Clostridium butyricum.</title>
        <authorList>
            <person name="Brunt J."/>
            <person name="Van Vliet A.H.M."/>
            <person name="Stringer S.C."/>
            <person name="Carter A.T."/>
            <person name="Peck M.W."/>
        </authorList>
    </citation>
    <scope>NUCLEOTIDE SEQUENCE [LARGE SCALE GENOMIC DNA]</scope>
    <source>
        <strain evidence="2 4">IFR 18/108</strain>
    </source>
</reference>
<dbReference type="GeneID" id="92940120"/>
<name>A0A7X5SXC5_CLOSG</name>
<evidence type="ECO:0000313" key="4">
    <source>
        <dbReference type="Proteomes" id="UP000486601"/>
    </source>
</evidence>
<dbReference type="AlphaFoldDB" id="A0A7X5SXC5"/>
<evidence type="ECO:0000313" key="3">
    <source>
        <dbReference type="Proteomes" id="UP000033052"/>
    </source>
</evidence>
<dbReference type="EMBL" id="SXCS01000006">
    <property type="protein sequence ID" value="NFR62118.1"/>
    <property type="molecule type" value="Genomic_DNA"/>
</dbReference>
<gene>
    <name evidence="1" type="ORF">CLSPO_c35070</name>
    <name evidence="2" type="ORF">FDF70_11625</name>
</gene>
<reference evidence="1 3" key="2">
    <citation type="journal article" date="2015" name="PLoS ONE">
        <title>A universal mariner transposon system for forward genetic studies in the genus clostridium.</title>
        <authorList>
            <person name="Zhang Y."/>
            <person name="Grosse-Honebrink A."/>
            <person name="Minton N.P."/>
        </authorList>
    </citation>
    <scope>NUCLEOTIDE SEQUENCE [LARGE SCALE GENOMIC DNA]</scope>
    <source>
        <strain evidence="1 3">NCIMB 10696</strain>
    </source>
</reference>
<proteinExistence type="predicted"/>
<accession>A0A7X5SXC5</accession>
<reference evidence="1" key="1">
    <citation type="submission" date="2014-08" db="EMBL/GenBank/DDBJ databases">
        <authorList>
            <person name="Kubiak A."/>
            <person name="Poehlein A."/>
            <person name="Daniel R."/>
            <person name="Minton N.P."/>
        </authorList>
    </citation>
    <scope>NUCLEOTIDE SEQUENCE</scope>
    <source>
        <strain evidence="1">NCIMB 10696</strain>
    </source>
</reference>
<dbReference type="Proteomes" id="UP000486601">
    <property type="component" value="Unassembled WGS sequence"/>
</dbReference>